<keyword evidence="2" id="KW-0812">Transmembrane</keyword>
<evidence type="ECO:0000313" key="4">
    <source>
        <dbReference type="Proteomes" id="UP000835052"/>
    </source>
</evidence>
<feature type="region of interest" description="Disordered" evidence="1">
    <location>
        <begin position="103"/>
        <end position="122"/>
    </location>
</feature>
<keyword evidence="2" id="KW-1133">Transmembrane helix</keyword>
<dbReference type="AlphaFoldDB" id="A0A8S1HDG4"/>
<dbReference type="Proteomes" id="UP000835052">
    <property type="component" value="Unassembled WGS sequence"/>
</dbReference>
<evidence type="ECO:0000256" key="2">
    <source>
        <dbReference type="SAM" id="Phobius"/>
    </source>
</evidence>
<sequence>MDSNFFVLTCKLCVVFYFMVYWIGMCCCCRKKADKNSKIVLLDPKKPKQPARKPWESPWIGDDKNRMANPYVLGQKNSKSQMSIQPASENNLQITYEDKLKSLSKKDRTRTEDDGLRRSEMNRSMKSVVYDPEKFKKLDNTMTEESPAVHDRAMKAAADGLILDPRAVKYQGNIDAELRPSTTDILAELAAAANDKSKSDAKKKTTEKVTINEKKCVLYETNDIETEEVDQNDLKI</sequence>
<protein>
    <submittedName>
        <fullName evidence="3">Uncharacterized protein</fullName>
    </submittedName>
</protein>
<keyword evidence="2" id="KW-0472">Membrane</keyword>
<accession>A0A8S1HDG4</accession>
<gene>
    <name evidence="3" type="ORF">CAUJ_LOCUS8237</name>
</gene>
<comment type="caution">
    <text evidence="3">The sequence shown here is derived from an EMBL/GenBank/DDBJ whole genome shotgun (WGS) entry which is preliminary data.</text>
</comment>
<keyword evidence="4" id="KW-1185">Reference proteome</keyword>
<organism evidence="3 4">
    <name type="scientific">Caenorhabditis auriculariae</name>
    <dbReference type="NCBI Taxonomy" id="2777116"/>
    <lineage>
        <taxon>Eukaryota</taxon>
        <taxon>Metazoa</taxon>
        <taxon>Ecdysozoa</taxon>
        <taxon>Nematoda</taxon>
        <taxon>Chromadorea</taxon>
        <taxon>Rhabditida</taxon>
        <taxon>Rhabditina</taxon>
        <taxon>Rhabditomorpha</taxon>
        <taxon>Rhabditoidea</taxon>
        <taxon>Rhabditidae</taxon>
        <taxon>Peloderinae</taxon>
        <taxon>Caenorhabditis</taxon>
    </lineage>
</organism>
<proteinExistence type="predicted"/>
<dbReference type="OrthoDB" id="5851615at2759"/>
<dbReference type="EMBL" id="CAJGYM010000027">
    <property type="protein sequence ID" value="CAD6192318.1"/>
    <property type="molecule type" value="Genomic_DNA"/>
</dbReference>
<name>A0A8S1HDG4_9PELO</name>
<evidence type="ECO:0000313" key="3">
    <source>
        <dbReference type="EMBL" id="CAD6192318.1"/>
    </source>
</evidence>
<feature type="transmembrane region" description="Helical" evidence="2">
    <location>
        <begin position="6"/>
        <end position="29"/>
    </location>
</feature>
<evidence type="ECO:0000256" key="1">
    <source>
        <dbReference type="SAM" id="MobiDB-lite"/>
    </source>
</evidence>
<reference evidence="3" key="1">
    <citation type="submission" date="2020-10" db="EMBL/GenBank/DDBJ databases">
        <authorList>
            <person name="Kikuchi T."/>
        </authorList>
    </citation>
    <scope>NUCLEOTIDE SEQUENCE</scope>
    <source>
        <strain evidence="3">NKZ352</strain>
    </source>
</reference>